<dbReference type="InterPro" id="IPR001387">
    <property type="entry name" value="Cro/C1-type_HTH"/>
</dbReference>
<dbReference type="PROSITE" id="PS50943">
    <property type="entry name" value="HTH_CROC1"/>
    <property type="match status" value="1"/>
</dbReference>
<name>A0AAW8SX05_9ENTE</name>
<feature type="transmembrane region" description="Helical" evidence="2">
    <location>
        <begin position="168"/>
        <end position="186"/>
    </location>
</feature>
<keyword evidence="2" id="KW-0812">Transmembrane</keyword>
<evidence type="ECO:0000313" key="4">
    <source>
        <dbReference type="EMBL" id="MDT2538016.1"/>
    </source>
</evidence>
<comment type="caution">
    <text evidence="4">The sequence shown here is derived from an EMBL/GenBank/DDBJ whole genome shotgun (WGS) entry which is preliminary data.</text>
</comment>
<evidence type="ECO:0000313" key="5">
    <source>
        <dbReference type="Proteomes" id="UP001249240"/>
    </source>
</evidence>
<feature type="domain" description="HTH cro/C1-type" evidence="3">
    <location>
        <begin position="6"/>
        <end position="60"/>
    </location>
</feature>
<dbReference type="CDD" id="cd00093">
    <property type="entry name" value="HTH_XRE"/>
    <property type="match status" value="1"/>
</dbReference>
<keyword evidence="2" id="KW-0472">Membrane</keyword>
<gene>
    <name evidence="4" type="ORF">P7D78_07760</name>
</gene>
<dbReference type="InterPro" id="IPR010982">
    <property type="entry name" value="Lambda_DNA-bd_dom_sf"/>
</dbReference>
<sequence>MLGEKLKEQRMSLGLTQQEVAEHLHVSRQTISNWEVGRNFPDIPMIISISDYYHISLDELLKGDEQLMDKMKKDAELLKRTKRRKIFDGVFVGVLLLTVGSAFLISRLPEISNQKVWGMLVVGIVFIFSIVRYFVVIPKSDAVSGMQAPLVIPKSFGVGWAINPYHPLGKVLLIGIFVAIEVMIFLG</sequence>
<protein>
    <submittedName>
        <fullName evidence="4">Helix-turn-helix domain-containing protein</fullName>
    </submittedName>
</protein>
<keyword evidence="2" id="KW-1133">Transmembrane helix</keyword>
<dbReference type="SMART" id="SM00530">
    <property type="entry name" value="HTH_XRE"/>
    <property type="match status" value="1"/>
</dbReference>
<dbReference type="PANTHER" id="PTHR46558:SF15">
    <property type="entry name" value="HELIX-TURN-HELIX DOMAIN PROTEIN"/>
    <property type="match status" value="1"/>
</dbReference>
<dbReference type="GeneID" id="67041241"/>
<proteinExistence type="predicted"/>
<feature type="transmembrane region" description="Helical" evidence="2">
    <location>
        <begin position="117"/>
        <end position="135"/>
    </location>
</feature>
<keyword evidence="1" id="KW-0238">DNA-binding</keyword>
<dbReference type="RefSeq" id="WP_010745195.1">
    <property type="nucleotide sequence ID" value="NZ_BAAAXM010000043.1"/>
</dbReference>
<feature type="transmembrane region" description="Helical" evidence="2">
    <location>
        <begin position="86"/>
        <end position="105"/>
    </location>
</feature>
<evidence type="ECO:0000256" key="2">
    <source>
        <dbReference type="SAM" id="Phobius"/>
    </source>
</evidence>
<accession>A0AAW8SX05</accession>
<dbReference type="Gene3D" id="1.10.260.40">
    <property type="entry name" value="lambda repressor-like DNA-binding domains"/>
    <property type="match status" value="1"/>
</dbReference>
<evidence type="ECO:0000259" key="3">
    <source>
        <dbReference type="PROSITE" id="PS50943"/>
    </source>
</evidence>
<organism evidence="4 5">
    <name type="scientific">Enterococcus raffinosus</name>
    <dbReference type="NCBI Taxonomy" id="71452"/>
    <lineage>
        <taxon>Bacteria</taxon>
        <taxon>Bacillati</taxon>
        <taxon>Bacillota</taxon>
        <taxon>Bacilli</taxon>
        <taxon>Lactobacillales</taxon>
        <taxon>Enterococcaceae</taxon>
        <taxon>Enterococcus</taxon>
    </lineage>
</organism>
<dbReference type="Proteomes" id="UP001249240">
    <property type="component" value="Unassembled WGS sequence"/>
</dbReference>
<dbReference type="EMBL" id="JARPXM010000006">
    <property type="protein sequence ID" value="MDT2538016.1"/>
    <property type="molecule type" value="Genomic_DNA"/>
</dbReference>
<dbReference type="GO" id="GO:0003677">
    <property type="term" value="F:DNA binding"/>
    <property type="evidence" value="ECO:0007669"/>
    <property type="project" value="UniProtKB-KW"/>
</dbReference>
<dbReference type="AlphaFoldDB" id="A0AAW8SX05"/>
<reference evidence="4" key="1">
    <citation type="submission" date="2023-03" db="EMBL/GenBank/DDBJ databases">
        <authorList>
            <person name="Shen W."/>
            <person name="Cai J."/>
        </authorList>
    </citation>
    <scope>NUCLEOTIDE SEQUENCE</scope>
    <source>
        <strain evidence="4">B646-2</strain>
    </source>
</reference>
<dbReference type="PANTHER" id="PTHR46558">
    <property type="entry name" value="TRACRIPTIONAL REGULATORY PROTEIN-RELATED-RELATED"/>
    <property type="match status" value="1"/>
</dbReference>
<dbReference type="SUPFAM" id="SSF47413">
    <property type="entry name" value="lambda repressor-like DNA-binding domains"/>
    <property type="match status" value="1"/>
</dbReference>
<evidence type="ECO:0000256" key="1">
    <source>
        <dbReference type="ARBA" id="ARBA00023125"/>
    </source>
</evidence>
<dbReference type="Pfam" id="PF01381">
    <property type="entry name" value="HTH_3"/>
    <property type="match status" value="1"/>
</dbReference>